<accession>A0A2R5L8L8</accession>
<feature type="chain" id="PRO_5015343693" evidence="2">
    <location>
        <begin position="21"/>
        <end position="154"/>
    </location>
</feature>
<evidence type="ECO:0000313" key="3">
    <source>
        <dbReference type="EMBL" id="MBY05832.1"/>
    </source>
</evidence>
<protein>
    <submittedName>
        <fullName evidence="3">Putative dual kunitz salivary protein</fullName>
    </submittedName>
</protein>
<dbReference type="Gene3D" id="4.10.410.10">
    <property type="entry name" value="Pancreatic trypsin inhibitor Kunitz domain"/>
    <property type="match status" value="2"/>
</dbReference>
<dbReference type="GO" id="GO:0004867">
    <property type="term" value="F:serine-type endopeptidase inhibitor activity"/>
    <property type="evidence" value="ECO:0007669"/>
    <property type="project" value="InterPro"/>
</dbReference>
<dbReference type="InterPro" id="IPR036880">
    <property type="entry name" value="Kunitz_BPTI_sf"/>
</dbReference>
<sequence>MEPKVFVVCIIVLFFGVSDSAKDLPKKCTVKREVCKKASLLKRFYYNETKRRCSSFLTCPGEGDNFYPRMLECVRDCKPRQKPAKCYKEKARRCRGDTSGATVWTYDLTQKRCERVENACKVTRNKFLSQEDCVLECNGFDKNGLQERFKNKKP</sequence>
<reference evidence="3" key="1">
    <citation type="submission" date="2018-03" db="EMBL/GenBank/DDBJ databases">
        <title>The relapsing fever spirochete Borrelia turicatae persists in the highly oxidative environment of its soft-bodied tick vector.</title>
        <authorList>
            <person name="Bourret T.J."/>
            <person name="Boyle W.K."/>
            <person name="Valenzuela J.G."/>
            <person name="Oliveira F."/>
            <person name="Lopez J.E."/>
        </authorList>
    </citation>
    <scope>NUCLEOTIDE SEQUENCE</scope>
    <source>
        <strain evidence="3">Kansas strain/isolate</strain>
        <tissue evidence="3">Salivary glands</tissue>
    </source>
</reference>
<dbReference type="SUPFAM" id="SSF57362">
    <property type="entry name" value="BPTI-like"/>
    <property type="match status" value="2"/>
</dbReference>
<keyword evidence="1" id="KW-1015">Disulfide bond</keyword>
<dbReference type="AlphaFoldDB" id="A0A2R5L8L8"/>
<feature type="signal peptide" evidence="2">
    <location>
        <begin position="1"/>
        <end position="20"/>
    </location>
</feature>
<dbReference type="PANTHER" id="PTHR10083">
    <property type="entry name" value="KUNITZ-TYPE PROTEASE INHIBITOR-RELATED"/>
    <property type="match status" value="1"/>
</dbReference>
<proteinExistence type="predicted"/>
<evidence type="ECO:0000256" key="1">
    <source>
        <dbReference type="ARBA" id="ARBA00023157"/>
    </source>
</evidence>
<dbReference type="EMBL" id="GGLE01001706">
    <property type="protein sequence ID" value="MBY05832.1"/>
    <property type="molecule type" value="Transcribed_RNA"/>
</dbReference>
<organism evidence="3">
    <name type="scientific">Ornithodoros turicata</name>
    <dbReference type="NCBI Taxonomy" id="34597"/>
    <lineage>
        <taxon>Eukaryota</taxon>
        <taxon>Metazoa</taxon>
        <taxon>Ecdysozoa</taxon>
        <taxon>Arthropoda</taxon>
        <taxon>Chelicerata</taxon>
        <taxon>Arachnida</taxon>
        <taxon>Acari</taxon>
        <taxon>Parasitiformes</taxon>
        <taxon>Ixodida</taxon>
        <taxon>Ixodoidea</taxon>
        <taxon>Argasidae</taxon>
        <taxon>Ornithodorinae</taxon>
        <taxon>Ornithodoros</taxon>
    </lineage>
</organism>
<keyword evidence="2" id="KW-0732">Signal</keyword>
<dbReference type="GO" id="GO:0005615">
    <property type="term" value="C:extracellular space"/>
    <property type="evidence" value="ECO:0007669"/>
    <property type="project" value="TreeGrafter"/>
</dbReference>
<dbReference type="InterPro" id="IPR050098">
    <property type="entry name" value="TFPI/VKTCI-like"/>
</dbReference>
<evidence type="ECO:0000256" key="2">
    <source>
        <dbReference type="SAM" id="SignalP"/>
    </source>
</evidence>
<dbReference type="PANTHER" id="PTHR10083:SF374">
    <property type="entry name" value="BPTI_KUNITZ INHIBITOR DOMAIN-CONTAINING PROTEIN"/>
    <property type="match status" value="1"/>
</dbReference>
<name>A0A2R5L8L8_9ACAR</name>